<dbReference type="PANTHER" id="PTHR33362">
    <property type="entry name" value="SIALIC ACID TRAP TRANSPORTER PERMEASE PROTEIN SIAT-RELATED"/>
    <property type="match status" value="1"/>
</dbReference>
<evidence type="ECO:0000259" key="9">
    <source>
        <dbReference type="Pfam" id="PF06808"/>
    </source>
</evidence>
<feature type="transmembrane region" description="Helical" evidence="8">
    <location>
        <begin position="205"/>
        <end position="229"/>
    </location>
</feature>
<feature type="transmembrane region" description="Helical" evidence="8">
    <location>
        <begin position="628"/>
        <end position="652"/>
    </location>
</feature>
<evidence type="ECO:0000313" key="10">
    <source>
        <dbReference type="EMBL" id="QXT38682.1"/>
    </source>
</evidence>
<dbReference type="EMBL" id="CP079194">
    <property type="protein sequence ID" value="QXT38682.1"/>
    <property type="molecule type" value="Genomic_DNA"/>
</dbReference>
<feature type="transmembrane region" description="Helical" evidence="8">
    <location>
        <begin position="272"/>
        <end position="296"/>
    </location>
</feature>
<gene>
    <name evidence="10" type="ORF">KYE46_12135</name>
</gene>
<feature type="transmembrane region" description="Helical" evidence="8">
    <location>
        <begin position="12"/>
        <end position="45"/>
    </location>
</feature>
<evidence type="ECO:0000256" key="5">
    <source>
        <dbReference type="ARBA" id="ARBA00022989"/>
    </source>
</evidence>
<comment type="function">
    <text evidence="7">Part of the tripartite ATP-independent periplasmic (TRAP) transport system.</text>
</comment>
<evidence type="ECO:0000256" key="7">
    <source>
        <dbReference type="RuleBase" id="RU369079"/>
    </source>
</evidence>
<dbReference type="PANTHER" id="PTHR33362:SF7">
    <property type="entry name" value="SLL1103 PROTEIN"/>
    <property type="match status" value="1"/>
</dbReference>
<comment type="subcellular location">
    <subcellularLocation>
        <location evidence="1 7">Cell inner membrane</location>
        <topology evidence="1 7">Multi-pass membrane protein</topology>
    </subcellularLocation>
</comment>
<reference evidence="10 11" key="1">
    <citation type="submission" date="2021-07" db="EMBL/GenBank/DDBJ databases">
        <title>A novel Jannaschia species isolated from marine dinoflagellate Ceratoperidinium margalefii.</title>
        <authorList>
            <person name="Jiang Y."/>
            <person name="Li Z."/>
        </authorList>
    </citation>
    <scope>NUCLEOTIDE SEQUENCE [LARGE SCALE GENOMIC DNA]</scope>
    <source>
        <strain evidence="10 11">J12C1-MA-4</strain>
    </source>
</reference>
<evidence type="ECO:0000256" key="2">
    <source>
        <dbReference type="ARBA" id="ARBA00022475"/>
    </source>
</evidence>
<feature type="domain" description="TRAP C4-dicarboxylate transport system permease DctM subunit" evidence="9">
    <location>
        <begin position="557"/>
        <end position="774"/>
    </location>
</feature>
<feature type="transmembrane region" description="Helical" evidence="8">
    <location>
        <begin position="591"/>
        <end position="616"/>
    </location>
</feature>
<sequence length="784" mass="82005">MLFGLDGVEIGLIIVFLTLFGGIMTGFPVAFAIGGAGVISFAIIAALDSSGLLIHQAVDVRSADYMALIADGVPRETISTFRYPSLPRVEEALFTGGWETALDRNLSFIVNRMNERVIAGQSIEILLAVLMFVMMGITLERSKIANDLLTTMARVFGPLPGGLAVSIVIVGAFLAASTGIVGATVVTMGLLALPTMLRNNYSPELATGVIAASGTLGQIIPPSIVIVLLGTLAGDLYATGQEARAVAAGCRDALTYLGQPAVLSVGTLFQAALLPGIFLAFLYGAYSFGYALVFPSKAPAVQMGESTGEPVTRSEKLTWFLGVPAAIIIGVSLAATSGLIGGQSISVSDMSDGAASASLRTNVSPQCAEGMIALHGQEAWDAAVAEQAAIEAAGDDAAATERTDEEMVVATDAALAAVAPIGSGVAALFTLLALTLALARGISPTASPVPLLIGGLGVVLAFIADILFIGPLTGPGATFLILAIPFALTAYGCYYAVGRLAQNELLRVVFPPLVLIVAVLGSILGGITNPTPAAALGAAGAIMLAAYRKFGDDRRGAKIIVGAAFAVVIMIIVGVNFDLRMSREAVSLADWIAYIVTQAAYHFAFFGLLFACWTLLRTSVLGPVVRETAKVTSMVFTILIGSQVLNLTLIAFGGEHYIQQFLRAFDQEWVVFLLVMAILFFLGFVLDFLEIIYIVIPIVGPVIYGGTLDPKWVTIMIAVNLQTSFLTPPFGFALFYLRGVAPKSVTTGHIYRGVLPFVGIQVVGLAILWFFPGIVTIVPDLLPN</sequence>
<keyword evidence="3 7" id="KW-0997">Cell inner membrane</keyword>
<dbReference type="GO" id="GO:0005886">
    <property type="term" value="C:plasma membrane"/>
    <property type="evidence" value="ECO:0007669"/>
    <property type="project" value="UniProtKB-SubCell"/>
</dbReference>
<dbReference type="AlphaFoldDB" id="A0A8F6TTJ0"/>
<protein>
    <submittedName>
        <fullName evidence="10">TRAP transporter large permease subunit</fullName>
    </submittedName>
</protein>
<feature type="domain" description="TRAP C4-dicarboxylate transport system permease DctM subunit" evidence="9">
    <location>
        <begin position="17"/>
        <end position="333"/>
    </location>
</feature>
<dbReference type="KEGG" id="gce:KYE46_12135"/>
<dbReference type="Pfam" id="PF06808">
    <property type="entry name" value="DctM"/>
    <property type="match status" value="2"/>
</dbReference>
<feature type="transmembrane region" description="Helical" evidence="8">
    <location>
        <begin position="317"/>
        <end position="340"/>
    </location>
</feature>
<evidence type="ECO:0000256" key="1">
    <source>
        <dbReference type="ARBA" id="ARBA00004429"/>
    </source>
</evidence>
<feature type="transmembrane region" description="Helical" evidence="8">
    <location>
        <begin position="672"/>
        <end position="700"/>
    </location>
</feature>
<feature type="transmembrane region" description="Helical" evidence="8">
    <location>
        <begin position="559"/>
        <end position="579"/>
    </location>
</feature>
<feature type="transmembrane region" description="Helical" evidence="8">
    <location>
        <begin position="451"/>
        <end position="470"/>
    </location>
</feature>
<feature type="transmembrane region" description="Helical" evidence="8">
    <location>
        <begin position="163"/>
        <end position="193"/>
    </location>
</feature>
<feature type="transmembrane region" description="Helical" evidence="8">
    <location>
        <begin position="530"/>
        <end position="547"/>
    </location>
</feature>
<dbReference type="RefSeq" id="WP_219000878.1">
    <property type="nucleotide sequence ID" value="NZ_CP079194.1"/>
</dbReference>
<evidence type="ECO:0000313" key="11">
    <source>
        <dbReference type="Proteomes" id="UP000825009"/>
    </source>
</evidence>
<dbReference type="GO" id="GO:0022857">
    <property type="term" value="F:transmembrane transporter activity"/>
    <property type="evidence" value="ECO:0007669"/>
    <property type="project" value="UniProtKB-UniRule"/>
</dbReference>
<keyword evidence="11" id="KW-1185">Reference proteome</keyword>
<feature type="transmembrane region" description="Helical" evidence="8">
    <location>
        <begin position="413"/>
        <end position="439"/>
    </location>
</feature>
<dbReference type="InterPro" id="IPR004681">
    <property type="entry name" value="TRAP_DctM"/>
</dbReference>
<keyword evidence="7" id="KW-0813">Transport</keyword>
<dbReference type="Proteomes" id="UP000825009">
    <property type="component" value="Chromosome"/>
</dbReference>
<proteinExistence type="predicted"/>
<keyword evidence="5 8" id="KW-1133">Transmembrane helix</keyword>
<evidence type="ECO:0000256" key="4">
    <source>
        <dbReference type="ARBA" id="ARBA00022692"/>
    </source>
</evidence>
<name>A0A8F6TTJ0_9RHOB</name>
<organism evidence="10 11">
    <name type="scientific">Gymnodinialimonas ceratoperidinii</name>
    <dbReference type="NCBI Taxonomy" id="2856823"/>
    <lineage>
        <taxon>Bacteria</taxon>
        <taxon>Pseudomonadati</taxon>
        <taxon>Pseudomonadota</taxon>
        <taxon>Alphaproteobacteria</taxon>
        <taxon>Rhodobacterales</taxon>
        <taxon>Paracoccaceae</taxon>
        <taxon>Gymnodinialimonas</taxon>
    </lineage>
</organism>
<dbReference type="InterPro" id="IPR010656">
    <property type="entry name" value="DctM"/>
</dbReference>
<feature type="transmembrane region" description="Helical" evidence="8">
    <location>
        <begin position="117"/>
        <end position="139"/>
    </location>
</feature>
<evidence type="ECO:0000256" key="6">
    <source>
        <dbReference type="ARBA" id="ARBA00023136"/>
    </source>
</evidence>
<keyword evidence="2" id="KW-1003">Cell membrane</keyword>
<accession>A0A8F6TTJ0</accession>
<feature type="transmembrane region" description="Helical" evidence="8">
    <location>
        <begin position="476"/>
        <end position="497"/>
    </location>
</feature>
<feature type="transmembrane region" description="Helical" evidence="8">
    <location>
        <begin position="712"/>
        <end position="737"/>
    </location>
</feature>
<keyword evidence="6 8" id="KW-0472">Membrane</keyword>
<feature type="transmembrane region" description="Helical" evidence="8">
    <location>
        <begin position="504"/>
        <end position="524"/>
    </location>
</feature>
<evidence type="ECO:0000256" key="3">
    <source>
        <dbReference type="ARBA" id="ARBA00022519"/>
    </source>
</evidence>
<evidence type="ECO:0000256" key="8">
    <source>
        <dbReference type="SAM" id="Phobius"/>
    </source>
</evidence>
<feature type="transmembrane region" description="Helical" evidence="8">
    <location>
        <begin position="757"/>
        <end position="778"/>
    </location>
</feature>
<keyword evidence="4 8" id="KW-0812">Transmembrane</keyword>